<name>A0AAX6MJ96_9PEZI</name>
<reference evidence="2 3" key="1">
    <citation type="journal article" date="2024" name="Front Chem Biol">
        <title>Unveiling the potential of Daldinia eschscholtzii MFLUCC 19-0629 through bioactivity and bioinformatics studies for enhanced sustainable agriculture production.</title>
        <authorList>
            <person name="Brooks S."/>
            <person name="Weaver J.A."/>
            <person name="Klomchit A."/>
            <person name="Alharthi S.A."/>
            <person name="Onlamun T."/>
            <person name="Nurani R."/>
            <person name="Vong T.K."/>
            <person name="Alberti F."/>
            <person name="Greco C."/>
        </authorList>
    </citation>
    <scope>NUCLEOTIDE SEQUENCE [LARGE SCALE GENOMIC DNA]</scope>
    <source>
        <strain evidence="2">MFLUCC 19-0629</strain>
    </source>
</reference>
<dbReference type="AlphaFoldDB" id="A0AAX6MJ96"/>
<evidence type="ECO:0000313" key="2">
    <source>
        <dbReference type="EMBL" id="KAK6952730.1"/>
    </source>
</evidence>
<feature type="compositionally biased region" description="Polar residues" evidence="1">
    <location>
        <begin position="1"/>
        <end position="16"/>
    </location>
</feature>
<proteinExistence type="predicted"/>
<accession>A0AAX6MJ96</accession>
<feature type="region of interest" description="Disordered" evidence="1">
    <location>
        <begin position="69"/>
        <end position="92"/>
    </location>
</feature>
<comment type="caution">
    <text evidence="2">The sequence shown here is derived from an EMBL/GenBank/DDBJ whole genome shotgun (WGS) entry which is preliminary data.</text>
</comment>
<dbReference type="EMBL" id="JBANMG010000005">
    <property type="protein sequence ID" value="KAK6952730.1"/>
    <property type="molecule type" value="Genomic_DNA"/>
</dbReference>
<dbReference type="Proteomes" id="UP001369815">
    <property type="component" value="Unassembled WGS sequence"/>
</dbReference>
<evidence type="ECO:0000313" key="3">
    <source>
        <dbReference type="Proteomes" id="UP001369815"/>
    </source>
</evidence>
<evidence type="ECO:0008006" key="4">
    <source>
        <dbReference type="Google" id="ProtNLM"/>
    </source>
</evidence>
<organism evidence="2 3">
    <name type="scientific">Daldinia eschscholtzii</name>
    <dbReference type="NCBI Taxonomy" id="292717"/>
    <lineage>
        <taxon>Eukaryota</taxon>
        <taxon>Fungi</taxon>
        <taxon>Dikarya</taxon>
        <taxon>Ascomycota</taxon>
        <taxon>Pezizomycotina</taxon>
        <taxon>Sordariomycetes</taxon>
        <taxon>Xylariomycetidae</taxon>
        <taxon>Xylariales</taxon>
        <taxon>Hypoxylaceae</taxon>
        <taxon>Daldinia</taxon>
    </lineage>
</organism>
<evidence type="ECO:0000256" key="1">
    <source>
        <dbReference type="SAM" id="MobiDB-lite"/>
    </source>
</evidence>
<feature type="region of interest" description="Disordered" evidence="1">
    <location>
        <begin position="1"/>
        <end position="37"/>
    </location>
</feature>
<keyword evidence="3" id="KW-1185">Reference proteome</keyword>
<gene>
    <name evidence="2" type="ORF">Daesc_005024</name>
</gene>
<sequence length="151" mass="16698">MSEKSPQSEGIVDTQTQVPPPVRAAPQPDLSKSEDQPDVIQVSAPAPISDIIVEEPSKPPNMVIRENRLPQIVQERDPPMATPLENLDGNSRWIDCPACKRRTRTVVTEEGEDMQTIVTVANITDGRVQVMLAQGRMQQPSVYYQPGQDAK</sequence>
<protein>
    <recommendedName>
        <fullName evidence="4">LITAF domain-containing protein</fullName>
    </recommendedName>
</protein>